<dbReference type="Gene3D" id="3.20.20.10">
    <property type="entry name" value="Alanine racemase"/>
    <property type="match status" value="1"/>
</dbReference>
<dbReference type="InterPro" id="IPR011079">
    <property type="entry name" value="Ala_racemase_C"/>
</dbReference>
<comment type="similarity">
    <text evidence="4">Belongs to the alanine racemase family.</text>
</comment>
<evidence type="ECO:0000256" key="1">
    <source>
        <dbReference type="ARBA" id="ARBA00001933"/>
    </source>
</evidence>
<dbReference type="EMBL" id="RBZO01000038">
    <property type="protein sequence ID" value="RKQ12870.1"/>
    <property type="molecule type" value="Genomic_DNA"/>
</dbReference>
<dbReference type="InterPro" id="IPR020622">
    <property type="entry name" value="Ala_racemase_pyridoxalP-BS"/>
</dbReference>
<dbReference type="SUPFAM" id="SSF50621">
    <property type="entry name" value="Alanine racemase C-terminal domain-like"/>
    <property type="match status" value="1"/>
</dbReference>
<evidence type="ECO:0000256" key="3">
    <source>
        <dbReference type="ARBA" id="ARBA00023235"/>
    </source>
</evidence>
<gene>
    <name evidence="8" type="ORF">D8M05_17515</name>
</gene>
<dbReference type="GO" id="GO:0005829">
    <property type="term" value="C:cytosol"/>
    <property type="evidence" value="ECO:0007669"/>
    <property type="project" value="TreeGrafter"/>
</dbReference>
<dbReference type="OrthoDB" id="9813814at2"/>
<evidence type="ECO:0000313" key="9">
    <source>
        <dbReference type="Proteomes" id="UP000281813"/>
    </source>
</evidence>
<dbReference type="SUPFAM" id="SSF51419">
    <property type="entry name" value="PLP-binding barrel"/>
    <property type="match status" value="1"/>
</dbReference>
<protein>
    <recommendedName>
        <fullName evidence="4">Alanine racemase</fullName>
        <ecNumber evidence="4">5.1.1.1</ecNumber>
    </recommendedName>
</protein>
<sequence>MQNASYRDTWVEISLDAIQANVKAFKDCMRPKSKFMAVVKADGYGHGAVEVGNAALRAGADYLAVALLDEAIELRKKGIKSPILVLGYTGLVSPTALMEAIKNDITLTIFTEDIAKQIVKTAVELEHSVKVHIKIDSGMNRIGLRDKDEVLKLTQLLQSKFVQIEGIYTHFSDADNPDPSYTYKQFEVFKAITSYLEVNGIHIPIKHCCNSAATISYPEMHLDMVRVGISLYGLYPDNHLRDKITLKQAMSFKTKAVMIKTVESGNPISYGCTYTPSENAIIATIPVGYADGFSRSLSNKGHVTVNGKRVPIVGRICMDQSMIDITTLKEVNMDDEFVIFGDSGDGLIPLSEIADLLDTIHYEIVCLIGKRVPRVYIQGGQVAVARGLLSR</sequence>
<dbReference type="InterPro" id="IPR029066">
    <property type="entry name" value="PLP-binding_barrel"/>
</dbReference>
<dbReference type="PANTHER" id="PTHR30511:SF0">
    <property type="entry name" value="ALANINE RACEMASE, CATABOLIC-RELATED"/>
    <property type="match status" value="1"/>
</dbReference>
<dbReference type="HAMAP" id="MF_01201">
    <property type="entry name" value="Ala_racemase"/>
    <property type="match status" value="1"/>
</dbReference>
<dbReference type="GO" id="GO:0030170">
    <property type="term" value="F:pyridoxal phosphate binding"/>
    <property type="evidence" value="ECO:0007669"/>
    <property type="project" value="UniProtKB-UniRule"/>
</dbReference>
<dbReference type="FunFam" id="3.20.20.10:FF:000002">
    <property type="entry name" value="Alanine racemase"/>
    <property type="match status" value="1"/>
</dbReference>
<evidence type="ECO:0000256" key="2">
    <source>
        <dbReference type="ARBA" id="ARBA00022898"/>
    </source>
</evidence>
<dbReference type="Pfam" id="PF01168">
    <property type="entry name" value="Ala_racemase_N"/>
    <property type="match status" value="1"/>
</dbReference>
<feature type="binding site" evidence="4 6">
    <location>
        <position position="141"/>
    </location>
    <ligand>
        <name>substrate</name>
    </ligand>
</feature>
<comment type="function">
    <text evidence="4">Catalyzes the interconversion of L-alanine and D-alanine. May also act on other amino acids.</text>
</comment>
<dbReference type="PROSITE" id="PS00395">
    <property type="entry name" value="ALANINE_RACEMASE"/>
    <property type="match status" value="1"/>
</dbReference>
<feature type="domain" description="Alanine racemase C-terminal" evidence="7">
    <location>
        <begin position="249"/>
        <end position="377"/>
    </location>
</feature>
<reference evidence="8 9" key="1">
    <citation type="journal article" date="2015" name="Antonie Van Leeuwenhoek">
        <title>Oceanobacillus bengalensis sp. nov., a bacterium isolated from seawater of the Bay of Bengal.</title>
        <authorList>
            <person name="Yongchang O."/>
            <person name="Xiang W."/>
            <person name="Wang G."/>
        </authorList>
    </citation>
    <scope>NUCLEOTIDE SEQUENCE [LARGE SCALE GENOMIC DNA]</scope>
    <source>
        <strain evidence="8 9">MCCC 1K00260</strain>
    </source>
</reference>
<dbReference type="UniPathway" id="UPA00042">
    <property type="reaction ID" value="UER00497"/>
</dbReference>
<dbReference type="NCBIfam" id="TIGR00492">
    <property type="entry name" value="alr"/>
    <property type="match status" value="1"/>
</dbReference>
<evidence type="ECO:0000256" key="6">
    <source>
        <dbReference type="PIRSR" id="PIRSR600821-52"/>
    </source>
</evidence>
<organism evidence="8 9">
    <name type="scientific">Oceanobacillus bengalensis</name>
    <dbReference type="NCBI Taxonomy" id="1435466"/>
    <lineage>
        <taxon>Bacteria</taxon>
        <taxon>Bacillati</taxon>
        <taxon>Bacillota</taxon>
        <taxon>Bacilli</taxon>
        <taxon>Bacillales</taxon>
        <taxon>Bacillaceae</taxon>
        <taxon>Oceanobacillus</taxon>
    </lineage>
</organism>
<keyword evidence="2 4" id="KW-0663">Pyridoxal phosphate</keyword>
<dbReference type="EC" id="5.1.1.1" evidence="4"/>
<dbReference type="GO" id="GO:0030632">
    <property type="term" value="P:D-alanine biosynthetic process"/>
    <property type="evidence" value="ECO:0007669"/>
    <property type="project" value="UniProtKB-UniRule"/>
</dbReference>
<name>A0A494YSK3_9BACI</name>
<dbReference type="AlphaFoldDB" id="A0A494YSK3"/>
<dbReference type="GO" id="GO:0009252">
    <property type="term" value="P:peptidoglycan biosynthetic process"/>
    <property type="evidence" value="ECO:0007669"/>
    <property type="project" value="TreeGrafter"/>
</dbReference>
<dbReference type="PRINTS" id="PR00992">
    <property type="entry name" value="ALARACEMASE"/>
</dbReference>
<evidence type="ECO:0000259" key="7">
    <source>
        <dbReference type="SMART" id="SM01005"/>
    </source>
</evidence>
<keyword evidence="9" id="KW-1185">Reference proteome</keyword>
<dbReference type="PANTHER" id="PTHR30511">
    <property type="entry name" value="ALANINE RACEMASE"/>
    <property type="match status" value="1"/>
</dbReference>
<dbReference type="InterPro" id="IPR001608">
    <property type="entry name" value="Ala_racemase_N"/>
</dbReference>
<feature type="active site" description="Proton acceptor; specific for L-alanine" evidence="4">
    <location>
        <position position="270"/>
    </location>
</feature>
<dbReference type="GO" id="GO:0008784">
    <property type="term" value="F:alanine racemase activity"/>
    <property type="evidence" value="ECO:0007669"/>
    <property type="project" value="UniProtKB-UniRule"/>
</dbReference>
<feature type="active site" description="Proton acceptor; specific for D-alanine" evidence="4">
    <location>
        <position position="40"/>
    </location>
</feature>
<evidence type="ECO:0000256" key="5">
    <source>
        <dbReference type="PIRSR" id="PIRSR600821-50"/>
    </source>
</evidence>
<dbReference type="InterPro" id="IPR009006">
    <property type="entry name" value="Ala_racemase/Decarboxylase_C"/>
</dbReference>
<proteinExistence type="inferred from homology"/>
<keyword evidence="3 4" id="KW-0413">Isomerase</keyword>
<evidence type="ECO:0000313" key="8">
    <source>
        <dbReference type="EMBL" id="RKQ12870.1"/>
    </source>
</evidence>
<dbReference type="Proteomes" id="UP000281813">
    <property type="component" value="Unassembled WGS sequence"/>
</dbReference>
<accession>A0A494YSK3</accession>
<dbReference type="SMART" id="SM01005">
    <property type="entry name" value="Ala_racemase_C"/>
    <property type="match status" value="1"/>
</dbReference>
<dbReference type="Pfam" id="PF00842">
    <property type="entry name" value="Ala_racemase_C"/>
    <property type="match status" value="1"/>
</dbReference>
<dbReference type="Gene3D" id="2.40.37.10">
    <property type="entry name" value="Lyase, Ornithine Decarboxylase, Chain A, domain 1"/>
    <property type="match status" value="1"/>
</dbReference>
<feature type="binding site" evidence="4 6">
    <location>
        <position position="318"/>
    </location>
    <ligand>
        <name>substrate</name>
    </ligand>
</feature>
<comment type="catalytic activity">
    <reaction evidence="4">
        <text>L-alanine = D-alanine</text>
        <dbReference type="Rhea" id="RHEA:20249"/>
        <dbReference type="ChEBI" id="CHEBI:57416"/>
        <dbReference type="ChEBI" id="CHEBI:57972"/>
        <dbReference type="EC" id="5.1.1.1"/>
    </reaction>
</comment>
<feature type="modified residue" description="N6-(pyridoxal phosphate)lysine" evidence="4 5">
    <location>
        <position position="40"/>
    </location>
</feature>
<comment type="caution">
    <text evidence="8">The sequence shown here is derived from an EMBL/GenBank/DDBJ whole genome shotgun (WGS) entry which is preliminary data.</text>
</comment>
<evidence type="ECO:0000256" key="4">
    <source>
        <dbReference type="HAMAP-Rule" id="MF_01201"/>
    </source>
</evidence>
<dbReference type="CDD" id="cd00430">
    <property type="entry name" value="PLPDE_III_AR"/>
    <property type="match status" value="1"/>
</dbReference>
<comment type="cofactor">
    <cofactor evidence="1 4 5">
        <name>pyridoxal 5'-phosphate</name>
        <dbReference type="ChEBI" id="CHEBI:597326"/>
    </cofactor>
</comment>
<dbReference type="RefSeq" id="WP_121134143.1">
    <property type="nucleotide sequence ID" value="NZ_JBHUFK010000062.1"/>
</dbReference>
<dbReference type="InterPro" id="IPR000821">
    <property type="entry name" value="Ala_racemase"/>
</dbReference>
<comment type="pathway">
    <text evidence="4">Amino-acid biosynthesis; D-alanine biosynthesis; D-alanine from L-alanine: step 1/1.</text>
</comment>